<evidence type="ECO:0000313" key="1">
    <source>
        <dbReference type="EnsemblPlants" id="TuG1812G0500003755.01.T01.cds274321"/>
    </source>
</evidence>
<dbReference type="Gramene" id="TuG1812G0500003755.01.T01">
    <property type="protein sequence ID" value="TuG1812G0500003755.01.T01.cds274321"/>
    <property type="gene ID" value="TuG1812G0500003755.01"/>
</dbReference>
<dbReference type="Proteomes" id="UP000015106">
    <property type="component" value="Chromosome 5"/>
</dbReference>
<proteinExistence type="predicted"/>
<reference evidence="1" key="3">
    <citation type="submission" date="2022-06" db="UniProtKB">
        <authorList>
            <consortium name="EnsemblPlants"/>
        </authorList>
    </citation>
    <scope>IDENTIFICATION</scope>
</reference>
<accession>A0A8R7ULM4</accession>
<name>A0A8R7ULM4_TRIUA</name>
<dbReference type="AlphaFoldDB" id="A0A8R7ULM4"/>
<organism evidence="1 2">
    <name type="scientific">Triticum urartu</name>
    <name type="common">Red wild einkorn</name>
    <name type="synonym">Crithodium urartu</name>
    <dbReference type="NCBI Taxonomy" id="4572"/>
    <lineage>
        <taxon>Eukaryota</taxon>
        <taxon>Viridiplantae</taxon>
        <taxon>Streptophyta</taxon>
        <taxon>Embryophyta</taxon>
        <taxon>Tracheophyta</taxon>
        <taxon>Spermatophyta</taxon>
        <taxon>Magnoliopsida</taxon>
        <taxon>Liliopsida</taxon>
        <taxon>Poales</taxon>
        <taxon>Poaceae</taxon>
        <taxon>BOP clade</taxon>
        <taxon>Pooideae</taxon>
        <taxon>Triticodae</taxon>
        <taxon>Triticeae</taxon>
        <taxon>Triticinae</taxon>
        <taxon>Triticum</taxon>
    </lineage>
</organism>
<reference evidence="2" key="1">
    <citation type="journal article" date="2013" name="Nature">
        <title>Draft genome of the wheat A-genome progenitor Triticum urartu.</title>
        <authorList>
            <person name="Ling H.Q."/>
            <person name="Zhao S."/>
            <person name="Liu D."/>
            <person name="Wang J."/>
            <person name="Sun H."/>
            <person name="Zhang C."/>
            <person name="Fan H."/>
            <person name="Li D."/>
            <person name="Dong L."/>
            <person name="Tao Y."/>
            <person name="Gao C."/>
            <person name="Wu H."/>
            <person name="Li Y."/>
            <person name="Cui Y."/>
            <person name="Guo X."/>
            <person name="Zheng S."/>
            <person name="Wang B."/>
            <person name="Yu K."/>
            <person name="Liang Q."/>
            <person name="Yang W."/>
            <person name="Lou X."/>
            <person name="Chen J."/>
            <person name="Feng M."/>
            <person name="Jian J."/>
            <person name="Zhang X."/>
            <person name="Luo G."/>
            <person name="Jiang Y."/>
            <person name="Liu J."/>
            <person name="Wang Z."/>
            <person name="Sha Y."/>
            <person name="Zhang B."/>
            <person name="Wu H."/>
            <person name="Tang D."/>
            <person name="Shen Q."/>
            <person name="Xue P."/>
            <person name="Zou S."/>
            <person name="Wang X."/>
            <person name="Liu X."/>
            <person name="Wang F."/>
            <person name="Yang Y."/>
            <person name="An X."/>
            <person name="Dong Z."/>
            <person name="Zhang K."/>
            <person name="Zhang X."/>
            <person name="Luo M.C."/>
            <person name="Dvorak J."/>
            <person name="Tong Y."/>
            <person name="Wang J."/>
            <person name="Yang H."/>
            <person name="Li Z."/>
            <person name="Wang D."/>
            <person name="Zhang A."/>
            <person name="Wang J."/>
        </authorList>
    </citation>
    <scope>NUCLEOTIDE SEQUENCE</scope>
    <source>
        <strain evidence="2">cv. G1812</strain>
    </source>
</reference>
<evidence type="ECO:0000313" key="2">
    <source>
        <dbReference type="Proteomes" id="UP000015106"/>
    </source>
</evidence>
<dbReference type="EnsemblPlants" id="TuG1812G0500003755.01.T01">
    <property type="protein sequence ID" value="TuG1812G0500003755.01.T01.cds274321"/>
    <property type="gene ID" value="TuG1812G0500003755.01"/>
</dbReference>
<keyword evidence="2" id="KW-1185">Reference proteome</keyword>
<reference evidence="1" key="2">
    <citation type="submission" date="2018-03" db="EMBL/GenBank/DDBJ databases">
        <title>The Triticum urartu genome reveals the dynamic nature of wheat genome evolution.</title>
        <authorList>
            <person name="Ling H."/>
            <person name="Ma B."/>
            <person name="Shi X."/>
            <person name="Liu H."/>
            <person name="Dong L."/>
            <person name="Sun H."/>
            <person name="Cao Y."/>
            <person name="Gao Q."/>
            <person name="Zheng S."/>
            <person name="Li Y."/>
            <person name="Yu Y."/>
            <person name="Du H."/>
            <person name="Qi M."/>
            <person name="Li Y."/>
            <person name="Yu H."/>
            <person name="Cui Y."/>
            <person name="Wang N."/>
            <person name="Chen C."/>
            <person name="Wu H."/>
            <person name="Zhao Y."/>
            <person name="Zhang J."/>
            <person name="Li Y."/>
            <person name="Zhou W."/>
            <person name="Zhang B."/>
            <person name="Hu W."/>
            <person name="Eijk M."/>
            <person name="Tang J."/>
            <person name="Witsenboer H."/>
            <person name="Zhao S."/>
            <person name="Li Z."/>
            <person name="Zhang A."/>
            <person name="Wang D."/>
            <person name="Liang C."/>
        </authorList>
    </citation>
    <scope>NUCLEOTIDE SEQUENCE [LARGE SCALE GENOMIC DNA]</scope>
    <source>
        <strain evidence="1">cv. G1812</strain>
    </source>
</reference>
<protein>
    <submittedName>
        <fullName evidence="1">Uncharacterized protein</fullName>
    </submittedName>
</protein>
<sequence>MVPNIQRIIAIYLGKNQYHAKYKNHEEQEKRNEKIGFLAHQKSWGRRVRIRRRQTTAARRPGGTRLRTISVASRRPEQPDLDVAA</sequence>